<keyword evidence="6" id="KW-1185">Reference proteome</keyword>
<dbReference type="SMART" id="SM00893">
    <property type="entry name" value="ETF"/>
    <property type="match status" value="1"/>
</dbReference>
<gene>
    <name evidence="5" type="ORF">FEM41_11825</name>
</gene>
<proteinExistence type="inferred from homology"/>
<dbReference type="PANTHER" id="PTHR21294:SF8">
    <property type="entry name" value="ELECTRON TRANSFER FLAVOPROTEIN SUBUNIT BETA"/>
    <property type="match status" value="1"/>
</dbReference>
<evidence type="ECO:0000259" key="4">
    <source>
        <dbReference type="SMART" id="SM00893"/>
    </source>
</evidence>
<dbReference type="InterPro" id="IPR012255">
    <property type="entry name" value="ETF_b"/>
</dbReference>
<dbReference type="OrthoDB" id="9781325at2"/>
<dbReference type="Gene3D" id="3.40.50.620">
    <property type="entry name" value="HUPs"/>
    <property type="match status" value="1"/>
</dbReference>
<evidence type="ECO:0000313" key="6">
    <source>
        <dbReference type="Proteomes" id="UP000302163"/>
    </source>
</evidence>
<dbReference type="PANTHER" id="PTHR21294">
    <property type="entry name" value="ELECTRON TRANSFER FLAVOPROTEIN BETA-SUBUNIT"/>
    <property type="match status" value="1"/>
</dbReference>
<evidence type="ECO:0000313" key="5">
    <source>
        <dbReference type="EMBL" id="QCT20286.1"/>
    </source>
</evidence>
<evidence type="ECO:0000256" key="1">
    <source>
        <dbReference type="ARBA" id="ARBA00007557"/>
    </source>
</evidence>
<dbReference type="RefSeq" id="WP_138096161.1">
    <property type="nucleotide sequence ID" value="NZ_CP040428.1"/>
</dbReference>
<protein>
    <recommendedName>
        <fullName evidence="4">Electron transfer flavoprotein alpha/beta-subunit N-terminal domain-containing protein</fullName>
    </recommendedName>
</protein>
<dbReference type="GO" id="GO:0009055">
    <property type="term" value="F:electron transfer activity"/>
    <property type="evidence" value="ECO:0007669"/>
    <property type="project" value="InterPro"/>
</dbReference>
<accession>A0A4P8YK04</accession>
<evidence type="ECO:0000256" key="2">
    <source>
        <dbReference type="ARBA" id="ARBA00022448"/>
    </source>
</evidence>
<sequence length="237" mass="26273">MKILVGIHEATEWDDARKNAVARTGKLDEFCAVALEQALRLKEQHEDVQVLAFCAASTPEAVLRQALALGADRAIGYRLTAHDDPWQVARLIAQLARQENPALILLGKQSTDWQSGVMTGLVAGLLNWAQAEPVSELQFAAGKWRALIYNEYHQVCSVLAPPVVLGVELGGAEPRYATLPSILRSRRLPLEWLSAEQINDSLLTYTALTPCQSRRRAQQLHSIDELVSLLKYEAENK</sequence>
<dbReference type="SUPFAM" id="SSF52402">
    <property type="entry name" value="Adenine nucleotide alpha hydrolases-like"/>
    <property type="match status" value="1"/>
</dbReference>
<keyword evidence="3" id="KW-0249">Electron transport</keyword>
<feature type="domain" description="Electron transfer flavoprotein alpha/beta-subunit N-terminal" evidence="4">
    <location>
        <begin position="18"/>
        <end position="202"/>
    </location>
</feature>
<dbReference type="Pfam" id="PF01012">
    <property type="entry name" value="ETF"/>
    <property type="match status" value="1"/>
</dbReference>
<organism evidence="5 6">
    <name type="scientific">Jejubacter calystegiae</name>
    <dbReference type="NCBI Taxonomy" id="2579935"/>
    <lineage>
        <taxon>Bacteria</taxon>
        <taxon>Pseudomonadati</taxon>
        <taxon>Pseudomonadota</taxon>
        <taxon>Gammaproteobacteria</taxon>
        <taxon>Enterobacterales</taxon>
        <taxon>Enterobacteriaceae</taxon>
        <taxon>Jejubacter</taxon>
    </lineage>
</organism>
<dbReference type="EMBL" id="CP040428">
    <property type="protein sequence ID" value="QCT20286.1"/>
    <property type="molecule type" value="Genomic_DNA"/>
</dbReference>
<comment type="similarity">
    <text evidence="1">Belongs to the ETF beta-subunit/FixA family.</text>
</comment>
<dbReference type="KEGG" id="izh:FEM41_11825"/>
<evidence type="ECO:0000256" key="3">
    <source>
        <dbReference type="ARBA" id="ARBA00022982"/>
    </source>
</evidence>
<dbReference type="InterPro" id="IPR014730">
    <property type="entry name" value="ETF_a/b_N"/>
</dbReference>
<dbReference type="Proteomes" id="UP000302163">
    <property type="component" value="Chromosome"/>
</dbReference>
<name>A0A4P8YK04_9ENTR</name>
<dbReference type="InterPro" id="IPR014729">
    <property type="entry name" value="Rossmann-like_a/b/a_fold"/>
</dbReference>
<keyword evidence="2" id="KW-0813">Transport</keyword>
<reference evidence="5 6" key="1">
    <citation type="submission" date="2019-05" db="EMBL/GenBank/DDBJ databases">
        <title>Complete genome sequence of Izhakiella calystegiae KSNA2, an endophyte isolated from beach morning glory (Calystegia soldanella).</title>
        <authorList>
            <person name="Jiang L."/>
            <person name="Jeong J.C."/>
            <person name="Kim C.Y."/>
            <person name="Kim D.H."/>
            <person name="Kim S.W."/>
            <person name="Lee j."/>
        </authorList>
    </citation>
    <scope>NUCLEOTIDE SEQUENCE [LARGE SCALE GENOMIC DNA]</scope>
    <source>
        <strain evidence="5 6">KSNA2</strain>
    </source>
</reference>
<dbReference type="AlphaFoldDB" id="A0A4P8YK04"/>